<sequence length="62" mass="6577">MRGIPTLLQTQSSPLAAPDGKRPAALPASFYDEAFLYGAHYGDKVQYQTSPAATNLAIRAAP</sequence>
<protein>
    <submittedName>
        <fullName evidence="2">Uncharacterized protein</fullName>
    </submittedName>
</protein>
<proteinExistence type="predicted"/>
<name>A0ABD3FB62_9STRA</name>
<dbReference type="Proteomes" id="UP001632037">
    <property type="component" value="Unassembled WGS sequence"/>
</dbReference>
<reference evidence="2 3" key="1">
    <citation type="submission" date="2024-09" db="EMBL/GenBank/DDBJ databases">
        <title>Genome sequencing and assembly of Phytophthora oleae, isolate VK10A, causative agent of rot of olive drupes.</title>
        <authorList>
            <person name="Conti Taguali S."/>
            <person name="Riolo M."/>
            <person name="La Spada F."/>
            <person name="Cacciola S.O."/>
            <person name="Dionisio G."/>
        </authorList>
    </citation>
    <scope>NUCLEOTIDE SEQUENCE [LARGE SCALE GENOMIC DNA]</scope>
    <source>
        <strain evidence="2 3">VK10A</strain>
    </source>
</reference>
<organism evidence="2 3">
    <name type="scientific">Phytophthora oleae</name>
    <dbReference type="NCBI Taxonomy" id="2107226"/>
    <lineage>
        <taxon>Eukaryota</taxon>
        <taxon>Sar</taxon>
        <taxon>Stramenopiles</taxon>
        <taxon>Oomycota</taxon>
        <taxon>Peronosporomycetes</taxon>
        <taxon>Peronosporales</taxon>
        <taxon>Peronosporaceae</taxon>
        <taxon>Phytophthora</taxon>
    </lineage>
</organism>
<evidence type="ECO:0000256" key="1">
    <source>
        <dbReference type="SAM" id="MobiDB-lite"/>
    </source>
</evidence>
<evidence type="ECO:0000313" key="2">
    <source>
        <dbReference type="EMBL" id="KAL3663973.1"/>
    </source>
</evidence>
<accession>A0ABD3FB62</accession>
<dbReference type="AlphaFoldDB" id="A0ABD3FB62"/>
<dbReference type="EMBL" id="JBIMZQ010000025">
    <property type="protein sequence ID" value="KAL3663973.1"/>
    <property type="molecule type" value="Genomic_DNA"/>
</dbReference>
<evidence type="ECO:0000313" key="3">
    <source>
        <dbReference type="Proteomes" id="UP001632037"/>
    </source>
</evidence>
<feature type="region of interest" description="Disordered" evidence="1">
    <location>
        <begin position="1"/>
        <end position="20"/>
    </location>
</feature>
<gene>
    <name evidence="2" type="ORF">V7S43_010860</name>
</gene>
<comment type="caution">
    <text evidence="2">The sequence shown here is derived from an EMBL/GenBank/DDBJ whole genome shotgun (WGS) entry which is preliminary data.</text>
</comment>
<keyword evidence="3" id="KW-1185">Reference proteome</keyword>